<dbReference type="GO" id="GO:0005829">
    <property type="term" value="C:cytosol"/>
    <property type="evidence" value="ECO:0007669"/>
    <property type="project" value="TreeGrafter"/>
</dbReference>
<dbReference type="PROSITE" id="PS51192">
    <property type="entry name" value="HELICASE_ATP_BIND_1"/>
    <property type="match status" value="1"/>
</dbReference>
<dbReference type="Gene3D" id="3.40.50.300">
    <property type="entry name" value="P-loop containing nucleotide triphosphate hydrolases"/>
    <property type="match status" value="2"/>
</dbReference>
<dbReference type="SMART" id="SM00490">
    <property type="entry name" value="HELICc"/>
    <property type="match status" value="1"/>
</dbReference>
<protein>
    <submittedName>
        <fullName evidence="10">Ddx49-related DEAD box helicase superfamily II protein</fullName>
    </submittedName>
</protein>
<evidence type="ECO:0000259" key="9">
    <source>
        <dbReference type="PROSITE" id="PS51195"/>
    </source>
</evidence>
<dbReference type="InterPro" id="IPR011545">
    <property type="entry name" value="DEAD/DEAH_box_helicase_dom"/>
</dbReference>
<dbReference type="KEGG" id="olu:OSTLU_119572"/>
<dbReference type="RefSeq" id="XP_001416184.1">
    <property type="nucleotide sequence ID" value="XM_001416147.1"/>
</dbReference>
<organism evidence="10 11">
    <name type="scientific">Ostreococcus lucimarinus (strain CCE9901)</name>
    <dbReference type="NCBI Taxonomy" id="436017"/>
    <lineage>
        <taxon>Eukaryota</taxon>
        <taxon>Viridiplantae</taxon>
        <taxon>Chlorophyta</taxon>
        <taxon>Mamiellophyceae</taxon>
        <taxon>Mamiellales</taxon>
        <taxon>Bathycoccaceae</taxon>
        <taxon>Ostreococcus</taxon>
    </lineage>
</organism>
<dbReference type="CDD" id="cd17955">
    <property type="entry name" value="DEADc_DDX49"/>
    <property type="match status" value="1"/>
</dbReference>
<dbReference type="HOGENOM" id="CLU_003041_1_1_1"/>
<dbReference type="OMA" id="IWKNSIQ"/>
<dbReference type="PROSITE" id="PS51194">
    <property type="entry name" value="HELICASE_CTER"/>
    <property type="match status" value="1"/>
</dbReference>
<dbReference type="OrthoDB" id="10261904at2759"/>
<dbReference type="GO" id="GO:0005524">
    <property type="term" value="F:ATP binding"/>
    <property type="evidence" value="ECO:0007669"/>
    <property type="project" value="UniProtKB-KW"/>
</dbReference>
<keyword evidence="4 6" id="KW-0067">ATP-binding</keyword>
<dbReference type="GeneID" id="5000121"/>
<dbReference type="CDD" id="cd18787">
    <property type="entry name" value="SF2_C_DEAD"/>
    <property type="match status" value="1"/>
</dbReference>
<keyword evidence="3 6" id="KW-0347">Helicase</keyword>
<sequence>MTSFDKLGLSGVLLRNIRQLGFTEPSSVQKSCIPPILQGRDVIGIANTGSGKTAAFALPVVHVLSVDPHGVFALCLSPTRELAYQIAEQFAVFSVGMSLRCEVVIGGEDLLRQASSLSKRPHIVVATPGRLLEHFMHSSDTIECFQRLKFLILDEADRLLDSSFEAELRYLLTNLPQKRQTLMFSATITPSVIALKPLLGQRAFYYEEKGELTTPTGCAQYYCFMPEKVKDTYLVHVLRELVSSKSTRAMIFCPTVQKCEMVSHMLHNLGIAACSLHAAKKQRDRHSTLNAFKSTMVKILVATDVAARGLDLPDVELVVNYDIPSDPRQYIHRIGRTARFHATGQAISLVTQYDVGKIKKIEKHLGHELEEFHVQEADVNKLVGEVFASRKMAKLHMASPGGFDEQLSAKKKRQSAK</sequence>
<evidence type="ECO:0000259" key="8">
    <source>
        <dbReference type="PROSITE" id="PS51194"/>
    </source>
</evidence>
<dbReference type="PROSITE" id="PS51195">
    <property type="entry name" value="Q_MOTIF"/>
    <property type="match status" value="1"/>
</dbReference>
<dbReference type="PROSITE" id="PS00039">
    <property type="entry name" value="DEAD_ATP_HELICASE"/>
    <property type="match status" value="1"/>
</dbReference>
<name>A4RSU9_OSTLU</name>
<gene>
    <name evidence="10" type="primary">Ddx49</name>
    <name evidence="10" type="ORF">OSTLU_119572</name>
</gene>
<evidence type="ECO:0000256" key="2">
    <source>
        <dbReference type="ARBA" id="ARBA00022801"/>
    </source>
</evidence>
<dbReference type="GO" id="GO:0003676">
    <property type="term" value="F:nucleic acid binding"/>
    <property type="evidence" value="ECO:0007669"/>
    <property type="project" value="InterPro"/>
</dbReference>
<dbReference type="PANTHER" id="PTHR47959:SF24">
    <property type="entry name" value="ATP-DEPENDENT RNA HELICASE"/>
    <property type="match status" value="1"/>
</dbReference>
<dbReference type="InterPro" id="IPR027417">
    <property type="entry name" value="P-loop_NTPase"/>
</dbReference>
<evidence type="ECO:0000259" key="7">
    <source>
        <dbReference type="PROSITE" id="PS51192"/>
    </source>
</evidence>
<keyword evidence="1 6" id="KW-0547">Nucleotide-binding</keyword>
<feature type="domain" description="Helicase ATP-binding" evidence="7">
    <location>
        <begin position="33"/>
        <end position="206"/>
    </location>
</feature>
<dbReference type="SMART" id="SM00487">
    <property type="entry name" value="DEXDc"/>
    <property type="match status" value="1"/>
</dbReference>
<dbReference type="InterPro" id="IPR014014">
    <property type="entry name" value="RNA_helicase_DEAD_Q_motif"/>
</dbReference>
<feature type="short sequence motif" description="Q motif" evidence="5">
    <location>
        <begin position="2"/>
        <end position="30"/>
    </location>
</feature>
<dbReference type="InterPro" id="IPR000629">
    <property type="entry name" value="RNA-helicase_DEAD-box_CS"/>
</dbReference>
<feature type="domain" description="Helicase C-terminal" evidence="8">
    <location>
        <begin position="233"/>
        <end position="380"/>
    </location>
</feature>
<comment type="similarity">
    <text evidence="6">Belongs to the DEAD box helicase family.</text>
</comment>
<feature type="domain" description="DEAD-box RNA helicase Q" evidence="9">
    <location>
        <begin position="2"/>
        <end position="30"/>
    </location>
</feature>
<dbReference type="Proteomes" id="UP000001568">
    <property type="component" value="Chromosome 2"/>
</dbReference>
<proteinExistence type="inferred from homology"/>
<dbReference type="InterPro" id="IPR050079">
    <property type="entry name" value="DEAD_box_RNA_helicase"/>
</dbReference>
<dbReference type="STRING" id="436017.A4RSU9"/>
<dbReference type="GO" id="GO:0016787">
    <property type="term" value="F:hydrolase activity"/>
    <property type="evidence" value="ECO:0007669"/>
    <property type="project" value="UniProtKB-KW"/>
</dbReference>
<dbReference type="InterPro" id="IPR014001">
    <property type="entry name" value="Helicase_ATP-bd"/>
</dbReference>
<keyword evidence="11" id="KW-1185">Reference proteome</keyword>
<dbReference type="EMBL" id="CP000582">
    <property type="protein sequence ID" value="ABO94477.1"/>
    <property type="molecule type" value="Genomic_DNA"/>
</dbReference>
<evidence type="ECO:0000256" key="3">
    <source>
        <dbReference type="ARBA" id="ARBA00022806"/>
    </source>
</evidence>
<evidence type="ECO:0000313" key="11">
    <source>
        <dbReference type="Proteomes" id="UP000001568"/>
    </source>
</evidence>
<accession>A4RSU9</accession>
<dbReference type="InterPro" id="IPR001650">
    <property type="entry name" value="Helicase_C-like"/>
</dbReference>
<dbReference type="GO" id="GO:0003724">
    <property type="term" value="F:RNA helicase activity"/>
    <property type="evidence" value="ECO:0007669"/>
    <property type="project" value="InterPro"/>
</dbReference>
<dbReference type="Gramene" id="ABO94477">
    <property type="protein sequence ID" value="ABO94477"/>
    <property type="gene ID" value="OSTLU_119572"/>
</dbReference>
<dbReference type="Pfam" id="PF00270">
    <property type="entry name" value="DEAD"/>
    <property type="match status" value="1"/>
</dbReference>
<reference evidence="10 11" key="1">
    <citation type="journal article" date="2007" name="Proc. Natl. Acad. Sci. U.S.A.">
        <title>The tiny eukaryote Ostreococcus provides genomic insights into the paradox of plankton speciation.</title>
        <authorList>
            <person name="Palenik B."/>
            <person name="Grimwood J."/>
            <person name="Aerts A."/>
            <person name="Rouze P."/>
            <person name="Salamov A."/>
            <person name="Putnam N."/>
            <person name="Dupont C."/>
            <person name="Jorgensen R."/>
            <person name="Derelle E."/>
            <person name="Rombauts S."/>
            <person name="Zhou K."/>
            <person name="Otillar R."/>
            <person name="Merchant S.S."/>
            <person name="Podell S."/>
            <person name="Gaasterland T."/>
            <person name="Napoli C."/>
            <person name="Gendler K."/>
            <person name="Manuell A."/>
            <person name="Tai V."/>
            <person name="Vallon O."/>
            <person name="Piganeau G."/>
            <person name="Jancek S."/>
            <person name="Heijde M."/>
            <person name="Jabbari K."/>
            <person name="Bowler C."/>
            <person name="Lohr M."/>
            <person name="Robbens S."/>
            <person name="Werner G."/>
            <person name="Dubchak I."/>
            <person name="Pazour G.J."/>
            <person name="Ren Q."/>
            <person name="Paulsen I."/>
            <person name="Delwiche C."/>
            <person name="Schmutz J."/>
            <person name="Rokhsar D."/>
            <person name="Van de Peer Y."/>
            <person name="Moreau H."/>
            <person name="Grigoriev I.V."/>
        </authorList>
    </citation>
    <scope>NUCLEOTIDE SEQUENCE [LARGE SCALE GENOMIC DNA]</scope>
    <source>
        <strain evidence="10 11">CCE9901</strain>
    </source>
</reference>
<dbReference type="Pfam" id="PF00271">
    <property type="entry name" value="Helicase_C"/>
    <property type="match status" value="1"/>
</dbReference>
<evidence type="ECO:0000256" key="1">
    <source>
        <dbReference type="ARBA" id="ARBA00022741"/>
    </source>
</evidence>
<keyword evidence="2 6" id="KW-0378">Hydrolase</keyword>
<dbReference type="SUPFAM" id="SSF52540">
    <property type="entry name" value="P-loop containing nucleoside triphosphate hydrolases"/>
    <property type="match status" value="1"/>
</dbReference>
<evidence type="ECO:0000256" key="4">
    <source>
        <dbReference type="ARBA" id="ARBA00022840"/>
    </source>
</evidence>
<dbReference type="AlphaFoldDB" id="A4RSU9"/>
<dbReference type="PANTHER" id="PTHR47959">
    <property type="entry name" value="ATP-DEPENDENT RNA HELICASE RHLE-RELATED"/>
    <property type="match status" value="1"/>
</dbReference>
<evidence type="ECO:0000256" key="6">
    <source>
        <dbReference type="RuleBase" id="RU000492"/>
    </source>
</evidence>
<evidence type="ECO:0000256" key="5">
    <source>
        <dbReference type="PROSITE-ProRule" id="PRU00552"/>
    </source>
</evidence>
<evidence type="ECO:0000313" key="10">
    <source>
        <dbReference type="EMBL" id="ABO94477.1"/>
    </source>
</evidence>
<dbReference type="eggNOG" id="KOG0340">
    <property type="taxonomic scope" value="Eukaryota"/>
</dbReference>